<dbReference type="EMBL" id="PFLF01000067">
    <property type="protein sequence ID" value="PIY68956.1"/>
    <property type="molecule type" value="Genomic_DNA"/>
</dbReference>
<protein>
    <submittedName>
        <fullName evidence="8">Uncharacterized protein</fullName>
    </submittedName>
</protein>
<comment type="caution">
    <text evidence="8">The sequence shown here is derived from an EMBL/GenBank/DDBJ whole genome shotgun (WGS) entry which is preliminary data.</text>
</comment>
<dbReference type="PANTHER" id="PTHR13416">
    <property type="match status" value="1"/>
</dbReference>
<dbReference type="AlphaFoldDB" id="A0A2M7QCK3"/>
<evidence type="ECO:0000256" key="7">
    <source>
        <dbReference type="SAM" id="Phobius"/>
    </source>
</evidence>
<evidence type="ECO:0000313" key="8">
    <source>
        <dbReference type="EMBL" id="PIY68956.1"/>
    </source>
</evidence>
<dbReference type="Pfam" id="PF07787">
    <property type="entry name" value="TMEM43"/>
    <property type="match status" value="1"/>
</dbReference>
<keyword evidence="3 7" id="KW-0812">Transmembrane</keyword>
<dbReference type="Proteomes" id="UP000230108">
    <property type="component" value="Unassembled WGS sequence"/>
</dbReference>
<keyword evidence="4" id="KW-0256">Endoplasmic reticulum</keyword>
<dbReference type="PANTHER" id="PTHR13416:SF2">
    <property type="entry name" value="TRANSMEMBRANE PROTEIN 43"/>
    <property type="match status" value="1"/>
</dbReference>
<evidence type="ECO:0000256" key="1">
    <source>
        <dbReference type="ARBA" id="ARBA00004127"/>
    </source>
</evidence>
<gene>
    <name evidence="8" type="ORF">COY90_03225</name>
</gene>
<evidence type="ECO:0000256" key="6">
    <source>
        <dbReference type="ARBA" id="ARBA00023136"/>
    </source>
</evidence>
<proteinExistence type="predicted"/>
<dbReference type="GO" id="GO:0071763">
    <property type="term" value="P:nuclear membrane organization"/>
    <property type="evidence" value="ECO:0007669"/>
    <property type="project" value="TreeGrafter"/>
</dbReference>
<comment type="subcellular location">
    <subcellularLocation>
        <location evidence="1">Endomembrane system</location>
        <topology evidence="1">Multi-pass membrane protein</topology>
    </subcellularLocation>
    <subcellularLocation>
        <location evidence="2">Endoplasmic reticulum membrane</location>
    </subcellularLocation>
</comment>
<evidence type="ECO:0000256" key="4">
    <source>
        <dbReference type="ARBA" id="ARBA00022824"/>
    </source>
</evidence>
<evidence type="ECO:0000313" key="9">
    <source>
        <dbReference type="Proteomes" id="UP000230108"/>
    </source>
</evidence>
<reference evidence="9" key="1">
    <citation type="submission" date="2017-09" db="EMBL/GenBank/DDBJ databases">
        <title>Depth-based differentiation of microbial function through sediment-hosted aquifers and enrichment of novel symbionts in the deep terrestrial subsurface.</title>
        <authorList>
            <person name="Probst A.J."/>
            <person name="Ladd B."/>
            <person name="Jarett J.K."/>
            <person name="Geller-Mcgrath D.E."/>
            <person name="Sieber C.M.K."/>
            <person name="Emerson J.B."/>
            <person name="Anantharaman K."/>
            <person name="Thomas B.C."/>
            <person name="Malmstrom R."/>
            <person name="Stieglmeier M."/>
            <person name="Klingl A."/>
            <person name="Woyke T."/>
            <person name="Ryan C.M."/>
            <person name="Banfield J.F."/>
        </authorList>
    </citation>
    <scope>NUCLEOTIDE SEQUENCE [LARGE SCALE GENOMIC DNA]</scope>
</reference>
<dbReference type="GO" id="GO:0006629">
    <property type="term" value="P:lipid metabolic process"/>
    <property type="evidence" value="ECO:0007669"/>
    <property type="project" value="TreeGrafter"/>
</dbReference>
<feature type="transmembrane region" description="Helical" evidence="7">
    <location>
        <begin position="21"/>
        <end position="38"/>
    </location>
</feature>
<evidence type="ECO:0000256" key="3">
    <source>
        <dbReference type="ARBA" id="ARBA00022692"/>
    </source>
</evidence>
<organism evidence="8 9">
    <name type="scientific">Candidatus Roizmanbacteria bacterium CG_4_10_14_0_8_um_filter_39_9</name>
    <dbReference type="NCBI Taxonomy" id="1974829"/>
    <lineage>
        <taxon>Bacteria</taxon>
        <taxon>Candidatus Roizmaniibacteriota</taxon>
    </lineage>
</organism>
<name>A0A2M7QCK3_9BACT</name>
<feature type="transmembrane region" description="Helical" evidence="7">
    <location>
        <begin position="357"/>
        <end position="373"/>
    </location>
</feature>
<sequence length="382" mass="41861">MTTIETTSTSWFSRLGNSFKNIFVGFLLIIASIVLLFWNEGRAVKTEQNLKEGLSVVVSVSPDKIDAKNEGKLIHFSGMTISPNLLTDQEFGITASALKMQRSVEVYQWKETSKSKTVEKLGGGTETTTTYTYSKTWSDNLIDSSNFKEAETHQNPSSKPFTDEEWIAQGVTVGEYAISEDMLSGLSGYQSFTIPKEMFDAKNTTVSAQLQLVSSTIYYQTNNTTTPEIGNTRVNYKIISPQDISIVYKQSGDTLIPYQTKDGSKISMIQLGKASAEEMFQNAQESNKMTTWILRFVGALLLFIGFQMILGVLSVVGSVIPFIGRVIGAGVGIVSALLTLIIGSVVIAFAWIAYRPLIAIILFAAAVGGYILLMKRSKNASS</sequence>
<dbReference type="GO" id="GO:0012505">
    <property type="term" value="C:endomembrane system"/>
    <property type="evidence" value="ECO:0007669"/>
    <property type="project" value="UniProtKB-SubCell"/>
</dbReference>
<keyword evidence="6 7" id="KW-0472">Membrane</keyword>
<accession>A0A2M7QCK3</accession>
<dbReference type="InterPro" id="IPR012430">
    <property type="entry name" value="TMEM43_fam"/>
</dbReference>
<keyword evidence="5 7" id="KW-1133">Transmembrane helix</keyword>
<evidence type="ECO:0000256" key="2">
    <source>
        <dbReference type="ARBA" id="ARBA00004586"/>
    </source>
</evidence>
<evidence type="ECO:0000256" key="5">
    <source>
        <dbReference type="ARBA" id="ARBA00022989"/>
    </source>
</evidence>
<feature type="transmembrane region" description="Helical" evidence="7">
    <location>
        <begin position="326"/>
        <end position="351"/>
    </location>
</feature>
<feature type="transmembrane region" description="Helical" evidence="7">
    <location>
        <begin position="292"/>
        <end position="319"/>
    </location>
</feature>